<keyword evidence="2" id="KW-1185">Reference proteome</keyword>
<dbReference type="RefSeq" id="WP_216651519.1">
    <property type="nucleotide sequence ID" value="NZ_WOFH01000014.1"/>
</dbReference>
<accession>A0A7K1LAS1</accession>
<dbReference type="AlphaFoldDB" id="A0A7K1LAS1"/>
<name>A0A7K1LAS1_9ACTN</name>
<protein>
    <submittedName>
        <fullName evidence="1">DUF2190 family protein</fullName>
    </submittedName>
</protein>
<proteinExistence type="predicted"/>
<evidence type="ECO:0000313" key="2">
    <source>
        <dbReference type="Proteomes" id="UP000432015"/>
    </source>
</evidence>
<evidence type="ECO:0000313" key="1">
    <source>
        <dbReference type="EMBL" id="MUN41413.1"/>
    </source>
</evidence>
<sequence length="128" mass="12190">MGDYIPVYESKGSFTTSAAVTGGTLAAVSGDSTVGPAAAGSAKVIGVFATDAASGARVTIHLRGPEHEVVGSGSVTAGDQLVAAAGGKVASKAAASGATAGDINDARSIVGIALNTAADAAKVRYVAL</sequence>
<organism evidence="1 2">
    <name type="scientific">Actinomadura litoris</name>
    <dbReference type="NCBI Taxonomy" id="2678616"/>
    <lineage>
        <taxon>Bacteria</taxon>
        <taxon>Bacillati</taxon>
        <taxon>Actinomycetota</taxon>
        <taxon>Actinomycetes</taxon>
        <taxon>Streptosporangiales</taxon>
        <taxon>Thermomonosporaceae</taxon>
        <taxon>Actinomadura</taxon>
    </lineage>
</organism>
<gene>
    <name evidence="1" type="ORF">GNZ18_33195</name>
</gene>
<dbReference type="EMBL" id="WOFH01000014">
    <property type="protein sequence ID" value="MUN41413.1"/>
    <property type="molecule type" value="Genomic_DNA"/>
</dbReference>
<dbReference type="Proteomes" id="UP000432015">
    <property type="component" value="Unassembled WGS sequence"/>
</dbReference>
<reference evidence="1 2" key="1">
    <citation type="submission" date="2019-11" db="EMBL/GenBank/DDBJ databases">
        <authorList>
            <person name="Cao P."/>
        </authorList>
    </citation>
    <scope>NUCLEOTIDE SEQUENCE [LARGE SCALE GENOMIC DNA]</scope>
    <source>
        <strain evidence="1 2">NEAU-AAG5</strain>
    </source>
</reference>
<comment type="caution">
    <text evidence="1">The sequence shown here is derived from an EMBL/GenBank/DDBJ whole genome shotgun (WGS) entry which is preliminary data.</text>
</comment>